<proteinExistence type="predicted"/>
<comment type="function">
    <text evidence="2">Counteracts the endogenous Pycsar antiviral defense system. Phosphodiesterase that enables metal-dependent hydrolysis of host cyclic nucleotide Pycsar defense signals such as cCMP and cUMP.</text>
</comment>
<comment type="catalytic activity">
    <reaction evidence="3">
        <text>3',5'-cyclic UMP + H2O = UMP + H(+)</text>
        <dbReference type="Rhea" id="RHEA:70575"/>
        <dbReference type="ChEBI" id="CHEBI:15377"/>
        <dbReference type="ChEBI" id="CHEBI:15378"/>
        <dbReference type="ChEBI" id="CHEBI:57865"/>
        <dbReference type="ChEBI" id="CHEBI:184387"/>
    </reaction>
    <physiologicalReaction direction="left-to-right" evidence="3">
        <dbReference type="Rhea" id="RHEA:70576"/>
    </physiologicalReaction>
</comment>
<dbReference type="PANTHER" id="PTHR42951">
    <property type="entry name" value="METALLO-BETA-LACTAMASE DOMAIN-CONTAINING"/>
    <property type="match status" value="1"/>
</dbReference>
<dbReference type="InterPro" id="IPR036866">
    <property type="entry name" value="RibonucZ/Hydroxyglut_hydro"/>
</dbReference>
<evidence type="ECO:0000256" key="1">
    <source>
        <dbReference type="ARBA" id="ARBA00034221"/>
    </source>
</evidence>
<dbReference type="RefSeq" id="WP_269884726.1">
    <property type="nucleotide sequence ID" value="NZ_JAQAGZ010000022.1"/>
</dbReference>
<dbReference type="PANTHER" id="PTHR42951:SF15">
    <property type="entry name" value="METALLO-BETA-LACTAMASE SUPERFAMILY PROTEIN"/>
    <property type="match status" value="1"/>
</dbReference>
<dbReference type="SUPFAM" id="SSF56281">
    <property type="entry name" value="Metallo-hydrolase/oxidoreductase"/>
    <property type="match status" value="1"/>
</dbReference>
<reference evidence="5 6" key="1">
    <citation type="submission" date="2022-12" db="EMBL/GenBank/DDBJ databases">
        <title>Draft genome sequence of Paenibacillus sp. dW9.</title>
        <authorList>
            <person name="Choi E.-W."/>
            <person name="Kim D.-U."/>
        </authorList>
    </citation>
    <scope>NUCLEOTIDE SEQUENCE [LARGE SCALE GENOMIC DNA]</scope>
    <source>
        <strain evidence="6">dW9</strain>
    </source>
</reference>
<evidence type="ECO:0000259" key="4">
    <source>
        <dbReference type="SMART" id="SM00849"/>
    </source>
</evidence>
<protein>
    <submittedName>
        <fullName evidence="5">MBL fold metallo-hydrolase</fullName>
    </submittedName>
</protein>
<dbReference type="SMART" id="SM00849">
    <property type="entry name" value="Lactamase_B"/>
    <property type="match status" value="1"/>
</dbReference>
<dbReference type="EMBL" id="JAQAGZ010000022">
    <property type="protein sequence ID" value="MCZ8516193.1"/>
    <property type="molecule type" value="Genomic_DNA"/>
</dbReference>
<dbReference type="Pfam" id="PF00753">
    <property type="entry name" value="Lactamase_B"/>
    <property type="match status" value="1"/>
</dbReference>
<evidence type="ECO:0000313" key="5">
    <source>
        <dbReference type="EMBL" id="MCZ8516193.1"/>
    </source>
</evidence>
<comment type="caution">
    <text evidence="5">The sequence shown here is derived from an EMBL/GenBank/DDBJ whole genome shotgun (WGS) entry which is preliminary data.</text>
</comment>
<gene>
    <name evidence="5" type="ORF">O9H85_28130</name>
</gene>
<dbReference type="Proteomes" id="UP001527882">
    <property type="component" value="Unassembled WGS sequence"/>
</dbReference>
<dbReference type="InterPro" id="IPR050855">
    <property type="entry name" value="NDM-1-like"/>
</dbReference>
<comment type="catalytic activity">
    <reaction evidence="1">
        <text>3',5'-cyclic CMP + H2O = CMP + H(+)</text>
        <dbReference type="Rhea" id="RHEA:72675"/>
        <dbReference type="ChEBI" id="CHEBI:15377"/>
        <dbReference type="ChEBI" id="CHEBI:15378"/>
        <dbReference type="ChEBI" id="CHEBI:58003"/>
        <dbReference type="ChEBI" id="CHEBI:60377"/>
    </reaction>
    <physiologicalReaction direction="left-to-right" evidence="1">
        <dbReference type="Rhea" id="RHEA:72676"/>
    </physiologicalReaction>
</comment>
<organism evidence="5 6">
    <name type="scientific">Paenibacillus gyeongsangnamensis</name>
    <dbReference type="NCBI Taxonomy" id="3388067"/>
    <lineage>
        <taxon>Bacteria</taxon>
        <taxon>Bacillati</taxon>
        <taxon>Bacillota</taxon>
        <taxon>Bacilli</taxon>
        <taxon>Bacillales</taxon>
        <taxon>Paenibacillaceae</taxon>
        <taxon>Paenibacillus</taxon>
    </lineage>
</organism>
<feature type="domain" description="Metallo-beta-lactamase" evidence="4">
    <location>
        <begin position="22"/>
        <end position="226"/>
    </location>
</feature>
<evidence type="ECO:0000313" key="6">
    <source>
        <dbReference type="Proteomes" id="UP001527882"/>
    </source>
</evidence>
<accession>A0ABT4QHB4</accession>
<dbReference type="InterPro" id="IPR001279">
    <property type="entry name" value="Metallo-B-lactamas"/>
</dbReference>
<dbReference type="CDD" id="cd07721">
    <property type="entry name" value="yflN-like_MBL-fold"/>
    <property type="match status" value="1"/>
</dbReference>
<name>A0ABT4QHB4_9BACL</name>
<sequence length="245" mass="26518">MQANCGLEMLRLSADLLGETRVIHPTLIWDEDNVILVDTGYPGQWPMLREAVQAAGVQAERINRVVLTHQDVDHIGALPQLLAETPHPVEVSAHSLEMPYIQGEKPLLRFTAEALAEIETWPEAFSSAFKRLIANPPKAAVDRTLADGDRLPYGGGLVVIETTGHTPGHISLYHPSSKTLIAGDALTAAGDRLLGPDPRSTLEPAAALQSLRRLASYDIETVICYHGGLYRGDANRRIAELANGG</sequence>
<evidence type="ECO:0000256" key="2">
    <source>
        <dbReference type="ARBA" id="ARBA00034301"/>
    </source>
</evidence>
<dbReference type="Gene3D" id="3.60.15.10">
    <property type="entry name" value="Ribonuclease Z/Hydroxyacylglutathione hydrolase-like"/>
    <property type="match status" value="1"/>
</dbReference>
<evidence type="ECO:0000256" key="3">
    <source>
        <dbReference type="ARBA" id="ARBA00048505"/>
    </source>
</evidence>
<keyword evidence="6" id="KW-1185">Reference proteome</keyword>